<name>A0A426Y042_ENSVE</name>
<evidence type="ECO:0000313" key="2">
    <source>
        <dbReference type="Proteomes" id="UP000287651"/>
    </source>
</evidence>
<dbReference type="AlphaFoldDB" id="A0A426Y042"/>
<comment type="caution">
    <text evidence="1">The sequence shown here is derived from an EMBL/GenBank/DDBJ whole genome shotgun (WGS) entry which is preliminary data.</text>
</comment>
<evidence type="ECO:0000313" key="1">
    <source>
        <dbReference type="EMBL" id="RRT45167.1"/>
    </source>
</evidence>
<accession>A0A426Y042</accession>
<gene>
    <name evidence="1" type="ORF">B296_00047973</name>
</gene>
<sequence>MELQPGDGPRSSLSIRPRFGRCSGISLEFARRFVEGIEKLAGNMSGDCQKKTIGLAIRMLEAVGLAGLKRQHPSAPPSGPIKGLLASEQPLWTWGSSRGPSIRACGGPMSGADLFEGHPQPLGRISISSGSSSDEVSLHPCKKSQGVLVEPLESLPMEGSPFAVIELALAHRLG</sequence>
<protein>
    <submittedName>
        <fullName evidence="1">Uncharacterized protein</fullName>
    </submittedName>
</protein>
<dbReference type="EMBL" id="AMZH03016013">
    <property type="protein sequence ID" value="RRT45167.1"/>
    <property type="molecule type" value="Genomic_DNA"/>
</dbReference>
<organism evidence="1 2">
    <name type="scientific">Ensete ventricosum</name>
    <name type="common">Abyssinian banana</name>
    <name type="synonym">Musa ensete</name>
    <dbReference type="NCBI Taxonomy" id="4639"/>
    <lineage>
        <taxon>Eukaryota</taxon>
        <taxon>Viridiplantae</taxon>
        <taxon>Streptophyta</taxon>
        <taxon>Embryophyta</taxon>
        <taxon>Tracheophyta</taxon>
        <taxon>Spermatophyta</taxon>
        <taxon>Magnoliopsida</taxon>
        <taxon>Liliopsida</taxon>
        <taxon>Zingiberales</taxon>
        <taxon>Musaceae</taxon>
        <taxon>Ensete</taxon>
    </lineage>
</organism>
<reference evidence="1 2" key="1">
    <citation type="journal article" date="2014" name="Agronomy (Basel)">
        <title>A Draft Genome Sequence for Ensete ventricosum, the Drought-Tolerant Tree Against Hunger.</title>
        <authorList>
            <person name="Harrison J."/>
            <person name="Moore K.A."/>
            <person name="Paszkiewicz K."/>
            <person name="Jones T."/>
            <person name="Grant M."/>
            <person name="Ambacheew D."/>
            <person name="Muzemil S."/>
            <person name="Studholme D.J."/>
        </authorList>
    </citation>
    <scope>NUCLEOTIDE SEQUENCE [LARGE SCALE GENOMIC DNA]</scope>
</reference>
<proteinExistence type="predicted"/>
<dbReference type="Proteomes" id="UP000287651">
    <property type="component" value="Unassembled WGS sequence"/>
</dbReference>